<gene>
    <name evidence="1" type="ORF">FHU10_2557</name>
</gene>
<name>A0A542BV76_SERFO</name>
<dbReference type="AlphaFoldDB" id="A0A542BV76"/>
<evidence type="ECO:0000313" key="1">
    <source>
        <dbReference type="EMBL" id="TVZ70011.1"/>
    </source>
</evidence>
<protein>
    <submittedName>
        <fullName evidence="1">Uncharacterized protein</fullName>
    </submittedName>
</protein>
<organism evidence="1">
    <name type="scientific">Serratia fonticola</name>
    <dbReference type="NCBI Taxonomy" id="47917"/>
    <lineage>
        <taxon>Bacteria</taxon>
        <taxon>Pseudomonadati</taxon>
        <taxon>Pseudomonadota</taxon>
        <taxon>Gammaproteobacteria</taxon>
        <taxon>Enterobacterales</taxon>
        <taxon>Yersiniaceae</taxon>
        <taxon>Serratia</taxon>
    </lineage>
</organism>
<sequence>MAERGLVGTMANEQAKMPRQGGSLLLFLDMVLTITSIDSSDLGNRLNPDLDYDNLFLMISYLTPGR</sequence>
<proteinExistence type="predicted"/>
<accession>A0A542BV76</accession>
<dbReference type="EMBL" id="VISQ01000001">
    <property type="protein sequence ID" value="TVZ70011.1"/>
    <property type="molecule type" value="Genomic_DNA"/>
</dbReference>
<comment type="caution">
    <text evidence="1">The sequence shown here is derived from an EMBL/GenBank/DDBJ whole genome shotgun (WGS) entry which is preliminary data.</text>
</comment>
<reference evidence="1" key="1">
    <citation type="submission" date="2019-06" db="EMBL/GenBank/DDBJ databases">
        <authorList>
            <person name="Deangelis K."/>
            <person name="Huntemann M."/>
            <person name="Clum A."/>
            <person name="Pillay M."/>
            <person name="Palaniappan K."/>
            <person name="Varghese N."/>
            <person name="Mikhailova N."/>
            <person name="Stamatis D."/>
            <person name="Reddy T."/>
            <person name="Daum C."/>
            <person name="Shapiro N."/>
            <person name="Ivanova N."/>
            <person name="Kyrpides N."/>
            <person name="Woyke T."/>
        </authorList>
    </citation>
    <scope>NUCLEOTIDE SEQUENCE [LARGE SCALE GENOMIC DNA]</scope>
    <source>
        <strain evidence="1">128R</strain>
    </source>
</reference>
<reference evidence="1" key="2">
    <citation type="submission" date="2019-08" db="EMBL/GenBank/DDBJ databases">
        <title>Investigation of anaerobic lignin degradation for improved lignocellulosic biofuels.</title>
        <authorList>
            <person name="Deangelis K.PhD."/>
        </authorList>
    </citation>
    <scope>NUCLEOTIDE SEQUENCE [LARGE SCALE GENOMIC DNA]</scope>
    <source>
        <strain evidence="1">128R</strain>
    </source>
</reference>